<evidence type="ECO:0000313" key="11">
    <source>
        <dbReference type="Proteomes" id="UP000321580"/>
    </source>
</evidence>
<dbReference type="RefSeq" id="WP_147167536.1">
    <property type="nucleotide sequence ID" value="NZ_VOOR01000019.1"/>
</dbReference>
<dbReference type="OrthoDB" id="9799980at2"/>
<evidence type="ECO:0000256" key="3">
    <source>
        <dbReference type="ARBA" id="ARBA00006534"/>
    </source>
</evidence>
<dbReference type="Gene3D" id="3.40.50.880">
    <property type="match status" value="1"/>
</dbReference>
<gene>
    <name evidence="10" type="ORF">FRY97_10770</name>
</gene>
<dbReference type="InterPro" id="IPR011811">
    <property type="entry name" value="Peptidase_S51_cyanophycinase"/>
</dbReference>
<proteinExistence type="inferred from homology"/>
<name>A0A5C6RP11_9BACT</name>
<dbReference type="SUPFAM" id="SSF52317">
    <property type="entry name" value="Class I glutamine amidotransferase-like"/>
    <property type="match status" value="1"/>
</dbReference>
<feature type="chain" id="PRO_5022825660" description="Cyanophycinase" evidence="9">
    <location>
        <begin position="26"/>
        <end position="298"/>
    </location>
</feature>
<evidence type="ECO:0000256" key="7">
    <source>
        <dbReference type="ARBA" id="ARBA00022801"/>
    </source>
</evidence>
<comment type="similarity">
    <text evidence="3">Belongs to the peptidase S51 family.</text>
</comment>
<dbReference type="GO" id="GO:0008236">
    <property type="term" value="F:serine-type peptidase activity"/>
    <property type="evidence" value="ECO:0007669"/>
    <property type="project" value="UniProtKB-KW"/>
</dbReference>
<keyword evidence="10" id="KW-0121">Carboxypeptidase</keyword>
<dbReference type="GO" id="GO:0008241">
    <property type="term" value="F:peptidyl-dipeptidase activity"/>
    <property type="evidence" value="ECO:0007669"/>
    <property type="project" value="UniProtKB-EC"/>
</dbReference>
<keyword evidence="8" id="KW-0720">Serine protease</keyword>
<dbReference type="Pfam" id="PF03575">
    <property type="entry name" value="Peptidase_S51"/>
    <property type="match status" value="1"/>
</dbReference>
<evidence type="ECO:0000256" key="6">
    <source>
        <dbReference type="ARBA" id="ARBA00022670"/>
    </source>
</evidence>
<dbReference type="GO" id="GO:0004180">
    <property type="term" value="F:carboxypeptidase activity"/>
    <property type="evidence" value="ECO:0007669"/>
    <property type="project" value="UniProtKB-KW"/>
</dbReference>
<evidence type="ECO:0000256" key="5">
    <source>
        <dbReference type="ARBA" id="ARBA00015719"/>
    </source>
</evidence>
<dbReference type="NCBIfam" id="TIGR02069">
    <property type="entry name" value="cyanophycinase"/>
    <property type="match status" value="1"/>
</dbReference>
<evidence type="ECO:0000313" key="10">
    <source>
        <dbReference type="EMBL" id="TXB63132.1"/>
    </source>
</evidence>
<protein>
    <recommendedName>
        <fullName evidence="5">Cyanophycinase</fullName>
        <ecNumber evidence="4">3.4.15.6</ecNumber>
    </recommendedName>
</protein>
<comment type="catalytic activity">
    <reaction evidence="1">
        <text>[L-4-(L-arginin-2-N-yl)aspartate](n) + H2O = [L-4-(L-arginin-2-N-yl)aspartate](n-1) + L-4-(L-arginin-2-N-yl)aspartate</text>
        <dbReference type="Rhea" id="RHEA:12845"/>
        <dbReference type="Rhea" id="RHEA-COMP:13728"/>
        <dbReference type="Rhea" id="RHEA-COMP:13734"/>
        <dbReference type="ChEBI" id="CHEBI:15377"/>
        <dbReference type="ChEBI" id="CHEBI:137986"/>
        <dbReference type="ChEBI" id="CHEBI:137991"/>
        <dbReference type="EC" id="3.4.15.6"/>
    </reaction>
</comment>
<evidence type="ECO:0000256" key="9">
    <source>
        <dbReference type="SAM" id="SignalP"/>
    </source>
</evidence>
<dbReference type="PANTHER" id="PTHR36175:SF1">
    <property type="entry name" value="CYANOPHYCINASE"/>
    <property type="match status" value="1"/>
</dbReference>
<evidence type="ECO:0000256" key="4">
    <source>
        <dbReference type="ARBA" id="ARBA00013115"/>
    </source>
</evidence>
<keyword evidence="11" id="KW-1185">Reference proteome</keyword>
<comment type="function">
    <text evidence="2">Exopeptidase that catalyzes the hydrolytic cleavage of multi-L-arginyl-poly-L-aspartic acid (cyanophycin; a water-insoluble reserve polymer) into aspartate-arginine dipeptides.</text>
</comment>
<feature type="signal peptide" evidence="9">
    <location>
        <begin position="1"/>
        <end position="25"/>
    </location>
</feature>
<dbReference type="EMBL" id="VOOR01000019">
    <property type="protein sequence ID" value="TXB63132.1"/>
    <property type="molecule type" value="Genomic_DNA"/>
</dbReference>
<sequence length="298" mass="31934">MRLLYPALSLLLLLLSLSCSPVSSGRPEASTVEGAPLGKLFIIGGGKRPPELLRALVKASGIDTSGYAVVLPMSSSEPDTAAYYAVKQFGPLGIPAGQFAAFNFQKGDYPPGRVDSLRKARLIYITGGDQNQFMEVVAGSPVYDAIHEAYRNGATVAGTSAGAAVMSRLMITGNEKRHPEYTGDFRTIEADNMEIGEGLGLLPQAIVDQHFIWRMRMNRLMTVVLDHPEKVGIGIDESTALLIEGGRFGKVYGGYQVIVLRHPSGRTIRQGGLLGGRGLELSVLLPGDTLQLSPLPNR</sequence>
<dbReference type="PANTHER" id="PTHR36175">
    <property type="entry name" value="CYANOPHYCINASE"/>
    <property type="match status" value="1"/>
</dbReference>
<reference evidence="10 11" key="1">
    <citation type="submission" date="2019-08" db="EMBL/GenBank/DDBJ databases">
        <title>Genome of Phaeodactylibacter luteus.</title>
        <authorList>
            <person name="Bowman J.P."/>
        </authorList>
    </citation>
    <scope>NUCLEOTIDE SEQUENCE [LARGE SCALE GENOMIC DNA]</scope>
    <source>
        <strain evidence="10 11">KCTC 42180</strain>
    </source>
</reference>
<dbReference type="InterPro" id="IPR029062">
    <property type="entry name" value="Class_I_gatase-like"/>
</dbReference>
<keyword evidence="7 10" id="KW-0378">Hydrolase</keyword>
<keyword evidence="9" id="KW-0732">Signal</keyword>
<dbReference type="InterPro" id="IPR005320">
    <property type="entry name" value="Peptidase_S51"/>
</dbReference>
<accession>A0A5C6RP11</accession>
<keyword evidence="6" id="KW-0645">Protease</keyword>
<dbReference type="GO" id="GO:0006508">
    <property type="term" value="P:proteolysis"/>
    <property type="evidence" value="ECO:0007669"/>
    <property type="project" value="UniProtKB-KW"/>
</dbReference>
<dbReference type="CDD" id="cd03145">
    <property type="entry name" value="GAT1_cyanophycinase"/>
    <property type="match status" value="1"/>
</dbReference>
<evidence type="ECO:0000256" key="8">
    <source>
        <dbReference type="ARBA" id="ARBA00022825"/>
    </source>
</evidence>
<evidence type="ECO:0000256" key="2">
    <source>
        <dbReference type="ARBA" id="ARBA00002039"/>
    </source>
</evidence>
<dbReference type="PROSITE" id="PS51257">
    <property type="entry name" value="PROKAR_LIPOPROTEIN"/>
    <property type="match status" value="1"/>
</dbReference>
<dbReference type="Proteomes" id="UP000321580">
    <property type="component" value="Unassembled WGS sequence"/>
</dbReference>
<dbReference type="EC" id="3.4.15.6" evidence="4"/>
<organism evidence="10 11">
    <name type="scientific">Phaeodactylibacter luteus</name>
    <dbReference type="NCBI Taxonomy" id="1564516"/>
    <lineage>
        <taxon>Bacteria</taxon>
        <taxon>Pseudomonadati</taxon>
        <taxon>Bacteroidota</taxon>
        <taxon>Saprospiria</taxon>
        <taxon>Saprospirales</taxon>
        <taxon>Haliscomenobacteraceae</taxon>
        <taxon>Phaeodactylibacter</taxon>
    </lineage>
</organism>
<comment type="caution">
    <text evidence="10">The sequence shown here is derived from an EMBL/GenBank/DDBJ whole genome shotgun (WGS) entry which is preliminary data.</text>
</comment>
<dbReference type="AlphaFoldDB" id="A0A5C6RP11"/>
<evidence type="ECO:0000256" key="1">
    <source>
        <dbReference type="ARBA" id="ARBA00001092"/>
    </source>
</evidence>